<evidence type="ECO:0000256" key="1">
    <source>
        <dbReference type="SAM" id="MobiDB-lite"/>
    </source>
</evidence>
<evidence type="ECO:0000313" key="2">
    <source>
        <dbReference type="EMBL" id="KIJ14461.1"/>
    </source>
</evidence>
<protein>
    <submittedName>
        <fullName evidence="2">Uncharacterized protein</fullName>
    </submittedName>
</protein>
<dbReference type="Pfam" id="PF15496">
    <property type="entry name" value="DUF4646"/>
    <property type="match status" value="1"/>
</dbReference>
<organism evidence="2 3">
    <name type="scientific">Paxillus involutus ATCC 200175</name>
    <dbReference type="NCBI Taxonomy" id="664439"/>
    <lineage>
        <taxon>Eukaryota</taxon>
        <taxon>Fungi</taxon>
        <taxon>Dikarya</taxon>
        <taxon>Basidiomycota</taxon>
        <taxon>Agaricomycotina</taxon>
        <taxon>Agaricomycetes</taxon>
        <taxon>Agaricomycetidae</taxon>
        <taxon>Boletales</taxon>
        <taxon>Paxilineae</taxon>
        <taxon>Paxillaceae</taxon>
        <taxon>Paxillus</taxon>
    </lineage>
</organism>
<dbReference type="EMBL" id="KN819343">
    <property type="protein sequence ID" value="KIJ14461.1"/>
    <property type="molecule type" value="Genomic_DNA"/>
</dbReference>
<sequence length="457" mass="49706">MTQYPDEKSNNPYQQWVQPPAEQSQYPSQEGSYSASAPPAYSEVYASRDGAPPPGQGYRYQPSPGPPQGYYPPQGYQAPPVGSYDQKGSSGVSPYQQGPPPGAPYVQSRSSPSGHSPYPVVLSPPAGSTSSYDQKGSSGVSPYQQGPPPGAPYEQSRSNPSGYSPYPAVLSPPAGSTSQPNYNQTLGAGPSPQDRAPSPSGGGGMSLSSFFGDKGTPPMWQRLPPAGLPYNQFPPMCLISNGKELSKGFPELPPPCEHNQHPFSTHDVNEEDWKRFLADVKKSGSLSGAQRIKSNVIPLVTGASFFGGFLMTHAIEKKMKAKNRTAAGDLVDHWNHFFFAPRKMEVVLCQASERLSGRQGAAPVGDPNQQRMANGLRHRTSSDDSSSSDSSDSEDGRRHSSHSHKSDYKSDRRARRTAKREARSDRREEKRAKKADRRARKARGDYEEPYQLFITPI</sequence>
<dbReference type="OrthoDB" id="5314275at2759"/>
<proteinExistence type="predicted"/>
<feature type="compositionally biased region" description="Basic and acidic residues" evidence="1">
    <location>
        <begin position="419"/>
        <end position="431"/>
    </location>
</feature>
<feature type="compositionally biased region" description="Basic and acidic residues" evidence="1">
    <location>
        <begin position="394"/>
        <end position="411"/>
    </location>
</feature>
<accession>A0A0C9U5H6</accession>
<gene>
    <name evidence="2" type="ORF">PAXINDRAFT_169822</name>
</gene>
<feature type="region of interest" description="Disordered" evidence="1">
    <location>
        <begin position="357"/>
        <end position="457"/>
    </location>
</feature>
<feature type="compositionally biased region" description="Basic residues" evidence="1">
    <location>
        <begin position="432"/>
        <end position="441"/>
    </location>
</feature>
<name>A0A0C9U5H6_PAXIN</name>
<dbReference type="Proteomes" id="UP000053647">
    <property type="component" value="Unassembled WGS sequence"/>
</dbReference>
<dbReference type="AlphaFoldDB" id="A0A0C9U5H6"/>
<feature type="compositionally biased region" description="Polar residues" evidence="1">
    <location>
        <begin position="10"/>
        <end position="31"/>
    </location>
</feature>
<feature type="region of interest" description="Disordered" evidence="1">
    <location>
        <begin position="1"/>
        <end position="221"/>
    </location>
</feature>
<dbReference type="HOGENOM" id="CLU_048146_2_0_1"/>
<reference evidence="3" key="2">
    <citation type="submission" date="2015-01" db="EMBL/GenBank/DDBJ databases">
        <title>Evolutionary Origins and Diversification of the Mycorrhizal Mutualists.</title>
        <authorList>
            <consortium name="DOE Joint Genome Institute"/>
            <consortium name="Mycorrhizal Genomics Consortium"/>
            <person name="Kohler A."/>
            <person name="Kuo A."/>
            <person name="Nagy L.G."/>
            <person name="Floudas D."/>
            <person name="Copeland A."/>
            <person name="Barry K.W."/>
            <person name="Cichocki N."/>
            <person name="Veneault-Fourrey C."/>
            <person name="LaButti K."/>
            <person name="Lindquist E.A."/>
            <person name="Lipzen A."/>
            <person name="Lundell T."/>
            <person name="Morin E."/>
            <person name="Murat C."/>
            <person name="Riley R."/>
            <person name="Ohm R."/>
            <person name="Sun H."/>
            <person name="Tunlid A."/>
            <person name="Henrissat B."/>
            <person name="Grigoriev I.V."/>
            <person name="Hibbett D.S."/>
            <person name="Martin F."/>
        </authorList>
    </citation>
    <scope>NUCLEOTIDE SEQUENCE [LARGE SCALE GENOMIC DNA]</scope>
    <source>
        <strain evidence="3">ATCC 200175</strain>
    </source>
</reference>
<feature type="compositionally biased region" description="Low complexity" evidence="1">
    <location>
        <begin position="32"/>
        <end position="47"/>
    </location>
</feature>
<feature type="compositionally biased region" description="Low complexity" evidence="1">
    <location>
        <begin position="71"/>
        <end position="80"/>
    </location>
</feature>
<feature type="compositionally biased region" description="Polar residues" evidence="1">
    <location>
        <begin position="126"/>
        <end position="141"/>
    </location>
</feature>
<dbReference type="InterPro" id="IPR028018">
    <property type="entry name" value="DUF4646"/>
</dbReference>
<evidence type="ECO:0000313" key="3">
    <source>
        <dbReference type="Proteomes" id="UP000053647"/>
    </source>
</evidence>
<keyword evidence="3" id="KW-1185">Reference proteome</keyword>
<feature type="compositionally biased region" description="Polar residues" evidence="1">
    <location>
        <begin position="174"/>
        <end position="186"/>
    </location>
</feature>
<reference evidence="2 3" key="1">
    <citation type="submission" date="2014-06" db="EMBL/GenBank/DDBJ databases">
        <authorList>
            <consortium name="DOE Joint Genome Institute"/>
            <person name="Kuo A."/>
            <person name="Kohler A."/>
            <person name="Nagy L.G."/>
            <person name="Floudas D."/>
            <person name="Copeland A."/>
            <person name="Barry K.W."/>
            <person name="Cichocki N."/>
            <person name="Veneault-Fourrey C."/>
            <person name="LaButti K."/>
            <person name="Lindquist E.A."/>
            <person name="Lipzen A."/>
            <person name="Lundell T."/>
            <person name="Morin E."/>
            <person name="Murat C."/>
            <person name="Sun H."/>
            <person name="Tunlid A."/>
            <person name="Henrissat B."/>
            <person name="Grigoriev I.V."/>
            <person name="Hibbett D.S."/>
            <person name="Martin F."/>
            <person name="Nordberg H.P."/>
            <person name="Cantor M.N."/>
            <person name="Hua S.X."/>
        </authorList>
    </citation>
    <scope>NUCLEOTIDE SEQUENCE [LARGE SCALE GENOMIC DNA]</scope>
    <source>
        <strain evidence="2 3">ATCC 200175</strain>
    </source>
</reference>